<dbReference type="PROSITE" id="PS00671">
    <property type="entry name" value="D_2_HYDROXYACID_DH_3"/>
    <property type="match status" value="1"/>
</dbReference>
<dbReference type="STRING" id="1120995.SAMN02745245_01505"/>
<feature type="domain" description="D-isomer specific 2-hydroxyacid dehydrogenase NAD-binding" evidence="7">
    <location>
        <begin position="108"/>
        <end position="284"/>
    </location>
</feature>
<reference evidence="9" key="1">
    <citation type="submission" date="2016-11" db="EMBL/GenBank/DDBJ databases">
        <authorList>
            <person name="Varghese N."/>
            <person name="Submissions S."/>
        </authorList>
    </citation>
    <scope>NUCLEOTIDE SEQUENCE [LARGE SCALE GENOMIC DNA]</scope>
    <source>
        <strain evidence="9">DSM 21120</strain>
    </source>
</reference>
<dbReference type="PANTHER" id="PTHR42789:SF1">
    <property type="entry name" value="D-ISOMER SPECIFIC 2-HYDROXYACID DEHYDROGENASE FAMILY PROTEIN (AFU_ORTHOLOGUE AFUA_6G10090)"/>
    <property type="match status" value="1"/>
</dbReference>
<organism evidence="8 9">
    <name type="scientific">Anaerosphaera aminiphila DSM 21120</name>
    <dbReference type="NCBI Taxonomy" id="1120995"/>
    <lineage>
        <taxon>Bacteria</taxon>
        <taxon>Bacillati</taxon>
        <taxon>Bacillota</taxon>
        <taxon>Tissierellia</taxon>
        <taxon>Tissierellales</taxon>
        <taxon>Peptoniphilaceae</taxon>
        <taxon>Anaerosphaera</taxon>
    </lineage>
</organism>
<dbReference type="InterPro" id="IPR050857">
    <property type="entry name" value="D-2-hydroxyacid_DH"/>
</dbReference>
<comment type="similarity">
    <text evidence="1 5">Belongs to the D-isomer specific 2-hydroxyacid dehydrogenase family.</text>
</comment>
<dbReference type="OrthoDB" id="9805416at2"/>
<dbReference type="InterPro" id="IPR006140">
    <property type="entry name" value="D-isomer_DH_NAD-bd"/>
</dbReference>
<dbReference type="Pfam" id="PF02826">
    <property type="entry name" value="2-Hacid_dh_C"/>
    <property type="match status" value="1"/>
</dbReference>
<dbReference type="GO" id="GO:0016616">
    <property type="term" value="F:oxidoreductase activity, acting on the CH-OH group of donors, NAD or NADP as acceptor"/>
    <property type="evidence" value="ECO:0007669"/>
    <property type="project" value="InterPro"/>
</dbReference>
<accession>A0A1M5TKG9</accession>
<dbReference type="SUPFAM" id="SSF52283">
    <property type="entry name" value="Formate/glycerate dehydrogenase catalytic domain-like"/>
    <property type="match status" value="1"/>
</dbReference>
<evidence type="ECO:0000259" key="7">
    <source>
        <dbReference type="Pfam" id="PF02826"/>
    </source>
</evidence>
<sequence length="316" mass="35235">MKVFITSTIPDKVLKLLEGKFELNYNDSLIPLSKEEIIKGLADAEALVCPLSDKIDAEVINSSKNLKLICNYGAGFDNIDINTARDNGIIVTNAPAPSSAVSTAELAFSLILALSRNLINGDKFMRREKFYGWRPTFYLGSELRGKTLGIIGMGNIGKNVAKRAIAFEMNVIYYSRNRKEDIEKLGAKYADIKDVIKNSDFISLHSAFAPELKHLISNDEFDMMKESAFLINTARGPLVEEKALIKALKEHKIRGAALDVYEFEPKFSKELIELDNVVLEPHIGNATFEAREEMGVAVANNLLDYSENKIPRNKVN</sequence>
<dbReference type="PROSITE" id="PS00065">
    <property type="entry name" value="D_2_HYDROXYACID_DH_1"/>
    <property type="match status" value="1"/>
</dbReference>
<dbReference type="Pfam" id="PF00389">
    <property type="entry name" value="2-Hacid_dh"/>
    <property type="match status" value="1"/>
</dbReference>
<dbReference type="InterPro" id="IPR029752">
    <property type="entry name" value="D-isomer_DH_CS1"/>
</dbReference>
<dbReference type="FunFam" id="3.40.50.720:FF:000203">
    <property type="entry name" value="D-3-phosphoglycerate dehydrogenase (SerA)"/>
    <property type="match status" value="1"/>
</dbReference>
<dbReference type="Proteomes" id="UP000184032">
    <property type="component" value="Unassembled WGS sequence"/>
</dbReference>
<dbReference type="InterPro" id="IPR006139">
    <property type="entry name" value="D-isomer_2_OHA_DH_cat_dom"/>
</dbReference>
<dbReference type="EMBL" id="FQXI01000011">
    <property type="protein sequence ID" value="SHH51176.1"/>
    <property type="molecule type" value="Genomic_DNA"/>
</dbReference>
<evidence type="ECO:0000313" key="8">
    <source>
        <dbReference type="EMBL" id="SHH51176.1"/>
    </source>
</evidence>
<keyword evidence="3 5" id="KW-0560">Oxidoreductase</keyword>
<evidence type="ECO:0000256" key="4">
    <source>
        <dbReference type="ARBA" id="ARBA00023027"/>
    </source>
</evidence>
<evidence type="ECO:0000256" key="2">
    <source>
        <dbReference type="ARBA" id="ARBA00022605"/>
    </source>
</evidence>
<dbReference type="CDD" id="cd12178">
    <property type="entry name" value="2-Hacid_dh_13"/>
    <property type="match status" value="1"/>
</dbReference>
<evidence type="ECO:0000256" key="3">
    <source>
        <dbReference type="ARBA" id="ARBA00023002"/>
    </source>
</evidence>
<name>A0A1M5TKG9_9FIRM</name>
<evidence type="ECO:0000313" key="9">
    <source>
        <dbReference type="Proteomes" id="UP000184032"/>
    </source>
</evidence>
<dbReference type="AlphaFoldDB" id="A0A1M5TKG9"/>
<dbReference type="GO" id="GO:0008652">
    <property type="term" value="P:amino acid biosynthetic process"/>
    <property type="evidence" value="ECO:0007669"/>
    <property type="project" value="UniProtKB-KW"/>
</dbReference>
<dbReference type="PANTHER" id="PTHR42789">
    <property type="entry name" value="D-ISOMER SPECIFIC 2-HYDROXYACID DEHYDROGENASE FAMILY PROTEIN (AFU_ORTHOLOGUE AFUA_6G10090)"/>
    <property type="match status" value="1"/>
</dbReference>
<gene>
    <name evidence="8" type="ORF">SAMN02745245_01505</name>
</gene>
<evidence type="ECO:0000256" key="1">
    <source>
        <dbReference type="ARBA" id="ARBA00005854"/>
    </source>
</evidence>
<evidence type="ECO:0000259" key="6">
    <source>
        <dbReference type="Pfam" id="PF00389"/>
    </source>
</evidence>
<protein>
    <submittedName>
        <fullName evidence="8">Glyoxylate reductase</fullName>
    </submittedName>
</protein>
<dbReference type="RefSeq" id="WP_073185097.1">
    <property type="nucleotide sequence ID" value="NZ_FQXI01000011.1"/>
</dbReference>
<dbReference type="InterPro" id="IPR036291">
    <property type="entry name" value="NAD(P)-bd_dom_sf"/>
</dbReference>
<keyword evidence="4" id="KW-0520">NAD</keyword>
<dbReference type="GO" id="GO:0051287">
    <property type="term" value="F:NAD binding"/>
    <property type="evidence" value="ECO:0007669"/>
    <property type="project" value="InterPro"/>
</dbReference>
<feature type="domain" description="D-isomer specific 2-hydroxyacid dehydrogenase catalytic" evidence="6">
    <location>
        <begin position="3"/>
        <end position="316"/>
    </location>
</feature>
<keyword evidence="9" id="KW-1185">Reference proteome</keyword>
<evidence type="ECO:0000256" key="5">
    <source>
        <dbReference type="RuleBase" id="RU003719"/>
    </source>
</evidence>
<proteinExistence type="inferred from homology"/>
<dbReference type="SUPFAM" id="SSF51735">
    <property type="entry name" value="NAD(P)-binding Rossmann-fold domains"/>
    <property type="match status" value="1"/>
</dbReference>
<dbReference type="Gene3D" id="3.40.50.720">
    <property type="entry name" value="NAD(P)-binding Rossmann-like Domain"/>
    <property type="match status" value="2"/>
</dbReference>
<dbReference type="InterPro" id="IPR029753">
    <property type="entry name" value="D-isomer_DH_CS"/>
</dbReference>
<keyword evidence="2" id="KW-0028">Amino-acid biosynthesis</keyword>